<proteinExistence type="predicted"/>
<organism evidence="2 3">
    <name type="scientific">Caenorhabditis briggsae</name>
    <dbReference type="NCBI Taxonomy" id="6238"/>
    <lineage>
        <taxon>Eukaryota</taxon>
        <taxon>Metazoa</taxon>
        <taxon>Ecdysozoa</taxon>
        <taxon>Nematoda</taxon>
        <taxon>Chromadorea</taxon>
        <taxon>Rhabditida</taxon>
        <taxon>Rhabditina</taxon>
        <taxon>Rhabditomorpha</taxon>
        <taxon>Rhabditoidea</taxon>
        <taxon>Rhabditidae</taxon>
        <taxon>Peloderinae</taxon>
        <taxon>Caenorhabditis</taxon>
    </lineage>
</organism>
<reference evidence="2 3" key="1">
    <citation type="submission" date="2022-02" db="EMBL/GenBank/DDBJ databases">
        <title>Chromosome-level reference genomes for two strains of Caenorhabditis briggsae: an improved platform for comparative genomics.</title>
        <authorList>
            <person name="Stevens L."/>
            <person name="Andersen E.C."/>
        </authorList>
    </citation>
    <scope>NUCLEOTIDE SEQUENCE [LARGE SCALE GENOMIC DNA]</scope>
    <source>
        <strain evidence="2">QX1410_ONT</strain>
        <tissue evidence="2">Whole-organism</tissue>
    </source>
</reference>
<feature type="domain" description="F-box" evidence="1">
    <location>
        <begin position="1"/>
        <end position="49"/>
    </location>
</feature>
<name>A0AAE9ABV9_CAEBR</name>
<dbReference type="SMART" id="SM00256">
    <property type="entry name" value="FBOX"/>
    <property type="match status" value="1"/>
</dbReference>
<protein>
    <recommendedName>
        <fullName evidence="1">F-box domain-containing protein</fullName>
    </recommendedName>
</protein>
<dbReference type="PANTHER" id="PTHR23015:SF4">
    <property type="entry name" value="DUF38 DOMAIN-CONTAINING PROTEIN-RELATED"/>
    <property type="match status" value="1"/>
</dbReference>
<dbReference type="Pfam" id="PF00646">
    <property type="entry name" value="F-box"/>
    <property type="match status" value="1"/>
</dbReference>
<evidence type="ECO:0000313" key="3">
    <source>
        <dbReference type="Proteomes" id="UP000827892"/>
    </source>
</evidence>
<accession>A0AAE9ABV9</accession>
<sequence>MALVQMPDKVLQQVVKNCEFTEIQSLRKVCHKFRNIIEDFKPNYLLRRLDIDLRENEVLLDIYTNAKNTRWLRFLYEKQSNGCLITSFAKFVEKGEKLVKNAEFLKVFFEGLKHILMSQRTSLESFHIGFTYNDDDSDDDDDDLSGQICKSMEENEARFLVNIQKILNDRRRPLLIEDFAMTMINQNQVMHVLPFVDPKELRRITFQHSHHRDCLKVFEITDIVITEQWKGAKEIAIRNFLVDIPKKHFEHFKKKEVNHVSELRNAHLF</sequence>
<dbReference type="PROSITE" id="PS50181">
    <property type="entry name" value="FBOX"/>
    <property type="match status" value="1"/>
</dbReference>
<dbReference type="InterPro" id="IPR040161">
    <property type="entry name" value="FB224"/>
</dbReference>
<dbReference type="EMBL" id="CP090895">
    <property type="protein sequence ID" value="ULT91572.1"/>
    <property type="molecule type" value="Genomic_DNA"/>
</dbReference>
<dbReference type="AlphaFoldDB" id="A0AAE9ABV9"/>
<dbReference type="PANTHER" id="PTHR23015">
    <property type="entry name" value="UNCHARACTERIZED C.ELEGANS PROTEIN"/>
    <property type="match status" value="1"/>
</dbReference>
<evidence type="ECO:0000259" key="1">
    <source>
        <dbReference type="PROSITE" id="PS50181"/>
    </source>
</evidence>
<gene>
    <name evidence="2" type="ORF">L3Y34_009289</name>
</gene>
<dbReference type="InterPro" id="IPR001810">
    <property type="entry name" value="F-box_dom"/>
</dbReference>
<dbReference type="Pfam" id="PF01827">
    <property type="entry name" value="FTH"/>
    <property type="match status" value="1"/>
</dbReference>
<evidence type="ECO:0000313" key="2">
    <source>
        <dbReference type="EMBL" id="ULT91572.1"/>
    </source>
</evidence>
<dbReference type="InterPro" id="IPR002900">
    <property type="entry name" value="DUF38/FTH_CAE_spp"/>
</dbReference>
<dbReference type="Proteomes" id="UP000827892">
    <property type="component" value="Chromosome V"/>
</dbReference>